<dbReference type="Proteomes" id="UP001319080">
    <property type="component" value="Unassembled WGS sequence"/>
</dbReference>
<accession>A0AAP2E3H6</accession>
<sequence>MCVRIIIVALLSILLNVVVQAKQAPVHAHQCNRLAASSAEDILNR</sequence>
<evidence type="ECO:0000313" key="2">
    <source>
        <dbReference type="Proteomes" id="UP001319080"/>
    </source>
</evidence>
<evidence type="ECO:0000313" key="1">
    <source>
        <dbReference type="EMBL" id="MBT1711399.1"/>
    </source>
</evidence>
<comment type="caution">
    <text evidence="1">The sequence shown here is derived from an EMBL/GenBank/DDBJ whole genome shotgun (WGS) entry which is preliminary data.</text>
</comment>
<keyword evidence="2" id="KW-1185">Reference proteome</keyword>
<name>A0AAP2E3H6_9BACT</name>
<organism evidence="1 2">
    <name type="scientific">Dawidia cretensis</name>
    <dbReference type="NCBI Taxonomy" id="2782350"/>
    <lineage>
        <taxon>Bacteria</taxon>
        <taxon>Pseudomonadati</taxon>
        <taxon>Bacteroidota</taxon>
        <taxon>Cytophagia</taxon>
        <taxon>Cytophagales</taxon>
        <taxon>Chryseotaleaceae</taxon>
        <taxon>Dawidia</taxon>
    </lineage>
</organism>
<reference evidence="1 2" key="1">
    <citation type="submission" date="2021-05" db="EMBL/GenBank/DDBJ databases">
        <title>A Polyphasic approach of four new species of the genus Ohtaekwangia: Ohtaekwangia histidinii sp. nov., Ohtaekwangia cretensis sp. nov., Ohtaekwangia indiensis sp. nov., Ohtaekwangia reichenbachii sp. nov. from diverse environment.</title>
        <authorList>
            <person name="Octaviana S."/>
        </authorList>
    </citation>
    <scope>NUCLEOTIDE SEQUENCE [LARGE SCALE GENOMIC DNA]</scope>
    <source>
        <strain evidence="1 2">PWU5</strain>
    </source>
</reference>
<dbReference type="EMBL" id="JAHESE010000033">
    <property type="protein sequence ID" value="MBT1711399.1"/>
    <property type="molecule type" value="Genomic_DNA"/>
</dbReference>
<gene>
    <name evidence="1" type="ORF">KK062_24365</name>
</gene>
<protein>
    <submittedName>
        <fullName evidence="1">Uncharacterized protein</fullName>
    </submittedName>
</protein>
<proteinExistence type="predicted"/>
<dbReference type="AlphaFoldDB" id="A0AAP2E3H6"/>